<dbReference type="PROSITE" id="PS50119">
    <property type="entry name" value="ZF_BBOX"/>
    <property type="match status" value="2"/>
</dbReference>
<dbReference type="Proteomes" id="UP000515163">
    <property type="component" value="Unplaced"/>
</dbReference>
<dbReference type="InterPro" id="IPR018957">
    <property type="entry name" value="Znf_C3HC4_RING-type"/>
</dbReference>
<dbReference type="KEGG" id="aten:116302783"/>
<gene>
    <name evidence="9" type="primary">LOC116302783</name>
</gene>
<sequence length="275" mass="31823">MESFVEDLKKELQCSLCNDTFTEPKILSCFHTFCKPCVKRHAEQVDQINIFKCPRCKSKTSLTELSSVEDLQPSLLHSRMLKGLALVEGEKACSVSESHLSASWYCFDCDRSMCDECEKNHSVFTKHHKVVRLADLKKEDIEFVLTIENPCTSHPHHRLEFFCEDCDAMICVTCLKHDHRKHETMSLDKFASIKKAVLSKHLQVLEQLRLDDKEKQQQEKIANTIKQQGEKAKKEVKDKTKKIIQILQNNERELLRKIDEELSSSKGDSRSMPKI</sequence>
<proteinExistence type="predicted"/>
<reference evidence="9" key="1">
    <citation type="submission" date="2025-08" db="UniProtKB">
        <authorList>
            <consortium name="RefSeq"/>
        </authorList>
    </citation>
    <scope>IDENTIFICATION</scope>
    <source>
        <tissue evidence="9">Tentacle</tissue>
    </source>
</reference>
<keyword evidence="8" id="KW-1185">Reference proteome</keyword>
<dbReference type="PROSITE" id="PS50089">
    <property type="entry name" value="ZF_RING_2"/>
    <property type="match status" value="1"/>
</dbReference>
<evidence type="ECO:0000313" key="8">
    <source>
        <dbReference type="Proteomes" id="UP000515163"/>
    </source>
</evidence>
<evidence type="ECO:0000256" key="5">
    <source>
        <dbReference type="SAM" id="Coils"/>
    </source>
</evidence>
<dbReference type="InterPro" id="IPR047153">
    <property type="entry name" value="TRIM45/56/19-like"/>
</dbReference>
<dbReference type="InterPro" id="IPR001841">
    <property type="entry name" value="Znf_RING"/>
</dbReference>
<dbReference type="PROSITE" id="PS00518">
    <property type="entry name" value="ZF_RING_1"/>
    <property type="match status" value="1"/>
</dbReference>
<dbReference type="SUPFAM" id="SSF57850">
    <property type="entry name" value="RING/U-box"/>
    <property type="match status" value="1"/>
</dbReference>
<dbReference type="SMART" id="SM00184">
    <property type="entry name" value="RING"/>
    <property type="match status" value="1"/>
</dbReference>
<dbReference type="PANTHER" id="PTHR25462:SF296">
    <property type="entry name" value="MEIOTIC P26, ISOFORM F"/>
    <property type="match status" value="1"/>
</dbReference>
<dbReference type="InterPro" id="IPR000315">
    <property type="entry name" value="Znf_B-box"/>
</dbReference>
<dbReference type="RefSeq" id="XP_031568012.1">
    <property type="nucleotide sequence ID" value="XM_031712152.1"/>
</dbReference>
<dbReference type="InterPro" id="IPR017907">
    <property type="entry name" value="Znf_RING_CS"/>
</dbReference>
<dbReference type="InParanoid" id="A0A6P8IMH8"/>
<keyword evidence="2 4" id="KW-0863">Zinc-finger</keyword>
<dbReference type="SUPFAM" id="SSF57845">
    <property type="entry name" value="B-box zinc-binding domain"/>
    <property type="match status" value="1"/>
</dbReference>
<dbReference type="SMART" id="SM00336">
    <property type="entry name" value="BBOX"/>
    <property type="match status" value="2"/>
</dbReference>
<evidence type="ECO:0000256" key="3">
    <source>
        <dbReference type="ARBA" id="ARBA00022833"/>
    </source>
</evidence>
<keyword evidence="5" id="KW-0175">Coiled coil</keyword>
<feature type="coiled-coil region" evidence="5">
    <location>
        <begin position="215"/>
        <end position="257"/>
    </location>
</feature>
<evidence type="ECO:0000259" key="7">
    <source>
        <dbReference type="PROSITE" id="PS50119"/>
    </source>
</evidence>
<keyword evidence="3" id="KW-0862">Zinc</keyword>
<dbReference type="AlphaFoldDB" id="A0A6P8IMH8"/>
<dbReference type="Gene3D" id="3.30.40.10">
    <property type="entry name" value="Zinc/RING finger domain, C3HC4 (zinc finger)"/>
    <property type="match status" value="1"/>
</dbReference>
<evidence type="ECO:0000256" key="4">
    <source>
        <dbReference type="PROSITE-ProRule" id="PRU00024"/>
    </source>
</evidence>
<protein>
    <submittedName>
        <fullName evidence="9">E3 ubiquitin-protein ligase TRIM33-like</fullName>
    </submittedName>
</protein>
<feature type="domain" description="RING-type" evidence="6">
    <location>
        <begin position="14"/>
        <end position="57"/>
    </location>
</feature>
<feature type="domain" description="B box-type" evidence="7">
    <location>
        <begin position="88"/>
        <end position="133"/>
    </location>
</feature>
<dbReference type="OrthoDB" id="5951542at2759"/>
<dbReference type="Gene3D" id="3.30.160.60">
    <property type="entry name" value="Classic Zinc Finger"/>
    <property type="match status" value="1"/>
</dbReference>
<dbReference type="Pfam" id="PF00097">
    <property type="entry name" value="zf-C3HC4"/>
    <property type="match status" value="1"/>
</dbReference>
<accession>A0A6P8IMH8</accession>
<feature type="domain" description="B box-type" evidence="7">
    <location>
        <begin position="151"/>
        <end position="187"/>
    </location>
</feature>
<organism evidence="8 9">
    <name type="scientific">Actinia tenebrosa</name>
    <name type="common">Australian red waratah sea anemone</name>
    <dbReference type="NCBI Taxonomy" id="6105"/>
    <lineage>
        <taxon>Eukaryota</taxon>
        <taxon>Metazoa</taxon>
        <taxon>Cnidaria</taxon>
        <taxon>Anthozoa</taxon>
        <taxon>Hexacorallia</taxon>
        <taxon>Actiniaria</taxon>
        <taxon>Actiniidae</taxon>
        <taxon>Actinia</taxon>
    </lineage>
</organism>
<name>A0A6P8IMH8_ACTTE</name>
<evidence type="ECO:0000259" key="6">
    <source>
        <dbReference type="PROSITE" id="PS50089"/>
    </source>
</evidence>
<evidence type="ECO:0000313" key="9">
    <source>
        <dbReference type="RefSeq" id="XP_031568012.1"/>
    </source>
</evidence>
<keyword evidence="1" id="KW-0479">Metal-binding</keyword>
<dbReference type="InterPro" id="IPR013083">
    <property type="entry name" value="Znf_RING/FYVE/PHD"/>
</dbReference>
<dbReference type="Pfam" id="PF00643">
    <property type="entry name" value="zf-B_box"/>
    <property type="match status" value="2"/>
</dbReference>
<dbReference type="GeneID" id="116302783"/>
<evidence type="ECO:0000256" key="1">
    <source>
        <dbReference type="ARBA" id="ARBA00022723"/>
    </source>
</evidence>
<evidence type="ECO:0000256" key="2">
    <source>
        <dbReference type="ARBA" id="ARBA00022771"/>
    </source>
</evidence>
<dbReference type="GO" id="GO:0008270">
    <property type="term" value="F:zinc ion binding"/>
    <property type="evidence" value="ECO:0007669"/>
    <property type="project" value="UniProtKB-KW"/>
</dbReference>
<dbReference type="PANTHER" id="PTHR25462">
    <property type="entry name" value="BONUS, ISOFORM C-RELATED"/>
    <property type="match status" value="1"/>
</dbReference>